<dbReference type="OrthoDB" id="3630198at2"/>
<evidence type="ECO:0000313" key="2">
    <source>
        <dbReference type="Proteomes" id="UP000293852"/>
    </source>
</evidence>
<comment type="caution">
    <text evidence="1">The sequence shown here is derived from an EMBL/GenBank/DDBJ whole genome shotgun (WGS) entry which is preliminary data.</text>
</comment>
<sequence length="164" mass="17595">MVNKPKSIGTAAETAVVRFARANGFPLAERRALAGAYDIGDVLLTAFTIVEVKAGKAAEHASDNQILAWLDETETERRNANAEAALLVTKRAGKGHANAGQWWTHWRLGHLAQVRGYPVDLTDSIADDAVVRMTLASALAQLRAGGYGDPMSLTDDTTTNVTQH</sequence>
<organism evidence="1 2">
    <name type="scientific">Xylanimonas ulmi</name>
    <dbReference type="NCBI Taxonomy" id="228973"/>
    <lineage>
        <taxon>Bacteria</taxon>
        <taxon>Bacillati</taxon>
        <taxon>Actinomycetota</taxon>
        <taxon>Actinomycetes</taxon>
        <taxon>Micrococcales</taxon>
        <taxon>Promicromonosporaceae</taxon>
        <taxon>Xylanimonas</taxon>
    </lineage>
</organism>
<proteinExistence type="predicted"/>
<gene>
    <name evidence="1" type="ORF">EV386_1981</name>
</gene>
<reference evidence="1 2" key="1">
    <citation type="submission" date="2019-02" db="EMBL/GenBank/DDBJ databases">
        <title>Sequencing the genomes of 1000 actinobacteria strains.</title>
        <authorList>
            <person name="Klenk H.-P."/>
        </authorList>
    </citation>
    <scope>NUCLEOTIDE SEQUENCE [LARGE SCALE GENOMIC DNA]</scope>
    <source>
        <strain evidence="1 2">DSM 16932</strain>
    </source>
</reference>
<dbReference type="RefSeq" id="WP_130414550.1">
    <property type="nucleotide sequence ID" value="NZ_SGWX01000001.1"/>
</dbReference>
<evidence type="ECO:0000313" key="1">
    <source>
        <dbReference type="EMBL" id="RZS61671.1"/>
    </source>
</evidence>
<dbReference type="AlphaFoldDB" id="A0A4Q7M2Z1"/>
<name>A0A4Q7M2Z1_9MICO</name>
<accession>A0A4Q7M2Z1</accession>
<evidence type="ECO:0008006" key="3">
    <source>
        <dbReference type="Google" id="ProtNLM"/>
    </source>
</evidence>
<protein>
    <recommendedName>
        <fullName evidence="3">Holliday junction resolvase</fullName>
    </recommendedName>
</protein>
<dbReference type="EMBL" id="SGWX01000001">
    <property type="protein sequence ID" value="RZS61671.1"/>
    <property type="molecule type" value="Genomic_DNA"/>
</dbReference>
<dbReference type="Proteomes" id="UP000293852">
    <property type="component" value="Unassembled WGS sequence"/>
</dbReference>
<keyword evidence="2" id="KW-1185">Reference proteome</keyword>